<dbReference type="SMART" id="SM00836">
    <property type="entry name" value="DALR_1"/>
    <property type="match status" value="1"/>
</dbReference>
<dbReference type="InterPro" id="IPR014729">
    <property type="entry name" value="Rossmann-like_a/b/a_fold"/>
</dbReference>
<feature type="short sequence motif" description="'HIGH' region" evidence="11">
    <location>
        <begin position="126"/>
        <end position="136"/>
    </location>
</feature>
<dbReference type="InterPro" id="IPR009080">
    <property type="entry name" value="tRNAsynth_Ia_anticodon-bd"/>
</dbReference>
<dbReference type="SUPFAM" id="SSF47323">
    <property type="entry name" value="Anticodon-binding domain of a subclass of class I aminoacyl-tRNA synthetases"/>
    <property type="match status" value="1"/>
</dbReference>
<dbReference type="SUPFAM" id="SSF52374">
    <property type="entry name" value="Nucleotidylyl transferase"/>
    <property type="match status" value="1"/>
</dbReference>
<dbReference type="Gene3D" id="3.30.1360.70">
    <property type="entry name" value="Arginyl tRNA synthetase N-terminal domain"/>
    <property type="match status" value="1"/>
</dbReference>
<dbReference type="Gene3D" id="1.10.730.10">
    <property type="entry name" value="Isoleucyl-tRNA Synthetase, Domain 1"/>
    <property type="match status" value="1"/>
</dbReference>
<keyword evidence="8 11" id="KW-0648">Protein biosynthesis</keyword>
<evidence type="ECO:0000256" key="9">
    <source>
        <dbReference type="ARBA" id="ARBA00023146"/>
    </source>
</evidence>
<dbReference type="EMBL" id="MHTW01000015">
    <property type="protein sequence ID" value="OHA67242.1"/>
    <property type="molecule type" value="Genomic_DNA"/>
</dbReference>
<feature type="domain" description="Arginyl tRNA synthetase N-terminal" evidence="14">
    <location>
        <begin position="4"/>
        <end position="91"/>
    </location>
</feature>
<dbReference type="Gene3D" id="3.40.50.620">
    <property type="entry name" value="HUPs"/>
    <property type="match status" value="1"/>
</dbReference>
<name>A0A1G2R4R9_9BACT</name>
<keyword evidence="7 11" id="KW-0067">ATP-binding</keyword>
<dbReference type="GO" id="GO:0006420">
    <property type="term" value="P:arginyl-tRNA aminoacylation"/>
    <property type="evidence" value="ECO:0007669"/>
    <property type="project" value="UniProtKB-UniRule"/>
</dbReference>
<sequence length="584" mass="67006">MIRETLQELIRKACVDLNFEVAEITLEHPENLEHGDYSTNVALVLAKKLGKNPREVAEEIRSRILDTKYQILNTSIEKIVVAGPGFINFFLSPQYFLKETQEILKKKEKYGAGSKKKKVIVEYSSPNIAKSFGIGHLRSTIIGQAIYNLYKFLGYKSIGINYPGDWGTPHGKILYQLYKDLELRGKSLEDQKRMLQNLTVSSLEFFYVEFNKDAALDPSLEEEARNWFKKLEQGDKEARMIWGQTRAISLKEFDRIYDLLNVKIDNLIGESFFEDKMDQVVTDFKKKGLAQESQGALIVPFPNDVLPPAMLLKSDGTTTYFTRDLANMKYRISKWKPNSIVIETGVEQILHFQQVFLASKLIGYTKDEELVHVFHGLYRTKEGKFSTRKGQTIHLEDVLREAVDKAREIIEQSETARGLSEQEKTEVAKAVGIGGIKYNDLSQHPSGDILFEWDKILNLKGNSAPYLQYTYARCKSILRKANLGSLSFLRLRFTKFEKEETALLRLLYRFEEVVQEAAEKFSPNLVCNFIFDLAQRYNLFYNTNPVLKAETEEAKNFRLLLTASVAQVIKNGLSLLGIKTLERM</sequence>
<evidence type="ECO:0000313" key="16">
    <source>
        <dbReference type="Proteomes" id="UP000176901"/>
    </source>
</evidence>
<dbReference type="Pfam" id="PF03485">
    <property type="entry name" value="Arg_tRNA_synt_N"/>
    <property type="match status" value="1"/>
</dbReference>
<evidence type="ECO:0000256" key="11">
    <source>
        <dbReference type="HAMAP-Rule" id="MF_00123"/>
    </source>
</evidence>
<comment type="caution">
    <text evidence="15">The sequence shown here is derived from an EMBL/GenBank/DDBJ whole genome shotgun (WGS) entry which is preliminary data.</text>
</comment>
<protein>
    <recommendedName>
        <fullName evidence="11">Arginine--tRNA ligase</fullName>
        <ecNumber evidence="11">6.1.1.19</ecNumber>
    </recommendedName>
    <alternativeName>
        <fullName evidence="11">Arginyl-tRNA synthetase</fullName>
        <shortName evidence="11">ArgRS</shortName>
    </alternativeName>
</protein>
<dbReference type="GO" id="GO:0005737">
    <property type="term" value="C:cytoplasm"/>
    <property type="evidence" value="ECO:0007669"/>
    <property type="project" value="UniProtKB-SubCell"/>
</dbReference>
<dbReference type="PANTHER" id="PTHR11956">
    <property type="entry name" value="ARGINYL-TRNA SYNTHETASE"/>
    <property type="match status" value="1"/>
</dbReference>
<dbReference type="CDD" id="cd07956">
    <property type="entry name" value="Anticodon_Ia_Arg"/>
    <property type="match status" value="1"/>
</dbReference>
<evidence type="ECO:0000259" key="13">
    <source>
        <dbReference type="SMART" id="SM00836"/>
    </source>
</evidence>
<dbReference type="InterPro" id="IPR008909">
    <property type="entry name" value="DALR_anticod-bd"/>
</dbReference>
<dbReference type="Proteomes" id="UP000176901">
    <property type="component" value="Unassembled WGS sequence"/>
</dbReference>
<dbReference type="InterPro" id="IPR005148">
    <property type="entry name" value="Arg-tRNA-synth_N"/>
</dbReference>
<dbReference type="InterPro" id="IPR036695">
    <property type="entry name" value="Arg-tRNA-synth_N_sf"/>
</dbReference>
<dbReference type="InterPro" id="IPR001278">
    <property type="entry name" value="Arg-tRNA-ligase"/>
</dbReference>
<dbReference type="HAMAP" id="MF_00123">
    <property type="entry name" value="Arg_tRNA_synth"/>
    <property type="match status" value="1"/>
</dbReference>
<evidence type="ECO:0000313" key="15">
    <source>
        <dbReference type="EMBL" id="OHA67242.1"/>
    </source>
</evidence>
<evidence type="ECO:0000259" key="14">
    <source>
        <dbReference type="SMART" id="SM01016"/>
    </source>
</evidence>
<comment type="subunit">
    <text evidence="3 11">Monomer.</text>
</comment>
<dbReference type="STRING" id="1802451.A3C82_00015"/>
<dbReference type="EC" id="6.1.1.19" evidence="11"/>
<dbReference type="FunFam" id="1.10.730.10:FF:000006">
    <property type="entry name" value="Arginyl-tRNA synthetase 2, mitochondrial"/>
    <property type="match status" value="1"/>
</dbReference>
<evidence type="ECO:0000256" key="7">
    <source>
        <dbReference type="ARBA" id="ARBA00022840"/>
    </source>
</evidence>
<accession>A0A1G2R4R9</accession>
<keyword evidence="4 11" id="KW-0963">Cytoplasm</keyword>
<comment type="catalytic activity">
    <reaction evidence="10 11">
        <text>tRNA(Arg) + L-arginine + ATP = L-arginyl-tRNA(Arg) + AMP + diphosphate</text>
        <dbReference type="Rhea" id="RHEA:20301"/>
        <dbReference type="Rhea" id="RHEA-COMP:9658"/>
        <dbReference type="Rhea" id="RHEA-COMP:9673"/>
        <dbReference type="ChEBI" id="CHEBI:30616"/>
        <dbReference type="ChEBI" id="CHEBI:32682"/>
        <dbReference type="ChEBI" id="CHEBI:33019"/>
        <dbReference type="ChEBI" id="CHEBI:78442"/>
        <dbReference type="ChEBI" id="CHEBI:78513"/>
        <dbReference type="ChEBI" id="CHEBI:456215"/>
        <dbReference type="EC" id="6.1.1.19"/>
    </reaction>
</comment>
<dbReference type="Pfam" id="PF00750">
    <property type="entry name" value="tRNA-synt_1d"/>
    <property type="match status" value="1"/>
</dbReference>
<dbReference type="PANTHER" id="PTHR11956:SF5">
    <property type="entry name" value="ARGININE--TRNA LIGASE, CYTOPLASMIC"/>
    <property type="match status" value="1"/>
</dbReference>
<gene>
    <name evidence="11" type="primary">argS</name>
    <name evidence="15" type="ORF">A3C82_00015</name>
</gene>
<dbReference type="FunFam" id="3.40.50.620:FF:000116">
    <property type="entry name" value="Arginine--tRNA ligase"/>
    <property type="match status" value="1"/>
</dbReference>
<dbReference type="GO" id="GO:0005524">
    <property type="term" value="F:ATP binding"/>
    <property type="evidence" value="ECO:0007669"/>
    <property type="project" value="UniProtKB-UniRule"/>
</dbReference>
<dbReference type="Pfam" id="PF05746">
    <property type="entry name" value="DALR_1"/>
    <property type="match status" value="1"/>
</dbReference>
<evidence type="ECO:0000256" key="4">
    <source>
        <dbReference type="ARBA" id="ARBA00022490"/>
    </source>
</evidence>
<dbReference type="AlphaFoldDB" id="A0A1G2R4R9"/>
<dbReference type="SMART" id="SM01016">
    <property type="entry name" value="Arg_tRNA_synt_N"/>
    <property type="match status" value="1"/>
</dbReference>
<organism evidence="15 16">
    <name type="scientific">Candidatus Wildermuthbacteria bacterium RIFCSPHIGHO2_02_FULL_47_12</name>
    <dbReference type="NCBI Taxonomy" id="1802451"/>
    <lineage>
        <taxon>Bacteria</taxon>
        <taxon>Candidatus Wildermuthiibacteriota</taxon>
    </lineage>
</organism>
<evidence type="ECO:0000256" key="8">
    <source>
        <dbReference type="ARBA" id="ARBA00022917"/>
    </source>
</evidence>
<proteinExistence type="inferred from homology"/>
<reference evidence="15 16" key="1">
    <citation type="journal article" date="2016" name="Nat. Commun.">
        <title>Thousands of microbial genomes shed light on interconnected biogeochemical processes in an aquifer system.</title>
        <authorList>
            <person name="Anantharaman K."/>
            <person name="Brown C.T."/>
            <person name="Hug L.A."/>
            <person name="Sharon I."/>
            <person name="Castelle C.J."/>
            <person name="Probst A.J."/>
            <person name="Thomas B.C."/>
            <person name="Singh A."/>
            <person name="Wilkins M.J."/>
            <person name="Karaoz U."/>
            <person name="Brodie E.L."/>
            <person name="Williams K.H."/>
            <person name="Hubbard S.S."/>
            <person name="Banfield J.F."/>
        </authorList>
    </citation>
    <scope>NUCLEOTIDE SEQUENCE [LARGE SCALE GENOMIC DNA]</scope>
</reference>
<evidence type="ECO:0000256" key="6">
    <source>
        <dbReference type="ARBA" id="ARBA00022741"/>
    </source>
</evidence>
<evidence type="ECO:0000256" key="1">
    <source>
        <dbReference type="ARBA" id="ARBA00004496"/>
    </source>
</evidence>
<evidence type="ECO:0000256" key="3">
    <source>
        <dbReference type="ARBA" id="ARBA00011245"/>
    </source>
</evidence>
<evidence type="ECO:0000256" key="5">
    <source>
        <dbReference type="ARBA" id="ARBA00022598"/>
    </source>
</evidence>
<keyword evidence="9 11" id="KW-0030">Aminoacyl-tRNA synthetase</keyword>
<dbReference type="InterPro" id="IPR035684">
    <property type="entry name" value="ArgRS_core"/>
</dbReference>
<evidence type="ECO:0000256" key="10">
    <source>
        <dbReference type="ARBA" id="ARBA00049339"/>
    </source>
</evidence>
<dbReference type="NCBIfam" id="TIGR00456">
    <property type="entry name" value="argS"/>
    <property type="match status" value="1"/>
</dbReference>
<evidence type="ECO:0000256" key="2">
    <source>
        <dbReference type="ARBA" id="ARBA00005594"/>
    </source>
</evidence>
<keyword evidence="6 11" id="KW-0547">Nucleotide-binding</keyword>
<dbReference type="PRINTS" id="PR01038">
    <property type="entry name" value="TRNASYNTHARG"/>
</dbReference>
<dbReference type="GO" id="GO:0004814">
    <property type="term" value="F:arginine-tRNA ligase activity"/>
    <property type="evidence" value="ECO:0007669"/>
    <property type="project" value="UniProtKB-UniRule"/>
</dbReference>
<comment type="subcellular location">
    <subcellularLocation>
        <location evidence="1 11">Cytoplasm</location>
    </subcellularLocation>
</comment>
<evidence type="ECO:0000256" key="12">
    <source>
        <dbReference type="RuleBase" id="RU363038"/>
    </source>
</evidence>
<comment type="similarity">
    <text evidence="2 11 12">Belongs to the class-I aminoacyl-tRNA synthetase family.</text>
</comment>
<feature type="domain" description="DALR anticodon binding" evidence="13">
    <location>
        <begin position="467"/>
        <end position="584"/>
    </location>
</feature>
<keyword evidence="5 11" id="KW-0436">Ligase</keyword>
<dbReference type="SUPFAM" id="SSF55190">
    <property type="entry name" value="Arginyl-tRNA synthetase (ArgRS), N-terminal 'additional' domain"/>
    <property type="match status" value="1"/>
</dbReference>